<name>X1P0L1_9ZZZZ</name>
<dbReference type="AlphaFoldDB" id="X1P0L1"/>
<dbReference type="EMBL" id="BARV01034717">
    <property type="protein sequence ID" value="GAI49852.1"/>
    <property type="molecule type" value="Genomic_DNA"/>
</dbReference>
<feature type="non-terminal residue" evidence="1">
    <location>
        <position position="50"/>
    </location>
</feature>
<comment type="caution">
    <text evidence="1">The sequence shown here is derived from an EMBL/GenBank/DDBJ whole genome shotgun (WGS) entry which is preliminary data.</text>
</comment>
<reference evidence="1" key="1">
    <citation type="journal article" date="2014" name="Front. Microbiol.">
        <title>High frequency of phylogenetically diverse reductive dehalogenase-homologous genes in deep subseafloor sedimentary metagenomes.</title>
        <authorList>
            <person name="Kawai M."/>
            <person name="Futagami T."/>
            <person name="Toyoda A."/>
            <person name="Takaki Y."/>
            <person name="Nishi S."/>
            <person name="Hori S."/>
            <person name="Arai W."/>
            <person name="Tsubouchi T."/>
            <person name="Morono Y."/>
            <person name="Uchiyama I."/>
            <person name="Ito T."/>
            <person name="Fujiyama A."/>
            <person name="Inagaki F."/>
            <person name="Takami H."/>
        </authorList>
    </citation>
    <scope>NUCLEOTIDE SEQUENCE</scope>
    <source>
        <strain evidence="1">Expedition CK06-06</strain>
    </source>
</reference>
<gene>
    <name evidence="1" type="ORF">S06H3_54298</name>
</gene>
<accession>X1P0L1</accession>
<evidence type="ECO:0000313" key="1">
    <source>
        <dbReference type="EMBL" id="GAI49852.1"/>
    </source>
</evidence>
<sequence>MQGCVSPPNKTHPQDASQMGAGRVKIAYSYPSEPVVILINSYSGMFIKSL</sequence>
<protein>
    <submittedName>
        <fullName evidence="1">Uncharacterized protein</fullName>
    </submittedName>
</protein>
<proteinExistence type="predicted"/>
<organism evidence="1">
    <name type="scientific">marine sediment metagenome</name>
    <dbReference type="NCBI Taxonomy" id="412755"/>
    <lineage>
        <taxon>unclassified sequences</taxon>
        <taxon>metagenomes</taxon>
        <taxon>ecological metagenomes</taxon>
    </lineage>
</organism>